<reference evidence="1" key="1">
    <citation type="submission" date="2024-02" db="EMBL/GenBank/DDBJ databases">
        <title>Metagenome Assembled Genome of Zalaria obscura JY119.</title>
        <authorList>
            <person name="Vighnesh L."/>
            <person name="Jagadeeshwari U."/>
            <person name="Venkata Ramana C."/>
            <person name="Sasikala C."/>
        </authorList>
    </citation>
    <scope>NUCLEOTIDE SEQUENCE</scope>
    <source>
        <strain evidence="1">JY119</strain>
    </source>
</reference>
<keyword evidence="2" id="KW-1185">Reference proteome</keyword>
<comment type="caution">
    <text evidence="1">The sequence shown here is derived from an EMBL/GenBank/DDBJ whole genome shotgun (WGS) entry which is preliminary data.</text>
</comment>
<evidence type="ECO:0000313" key="2">
    <source>
        <dbReference type="Proteomes" id="UP001320706"/>
    </source>
</evidence>
<gene>
    <name evidence="1" type="ORF">M8818_002700</name>
</gene>
<proteinExistence type="predicted"/>
<sequence length="218" mass="24373">MRAYPKGLRVNSSNFAPEVFWRKGVQMVALNWQNVNAAMMLNEAMFAGTGGWCLKPVGYRSSHDATSQLSAAPRATLQLTLNILAAENITSKSERVKPYVRCEIHVEEEQERRQGAFPEGGRTKEGEIKASTEVGLGGSNPDFRQTLRFIDIEGVIPELTFVRLKVMDGDAFSRDNLIAWACFRLDRLRGGPRLIDLYDPDGIKNGGRMFVVIDKTLH</sequence>
<name>A0ACC3SIP2_9PEZI</name>
<dbReference type="Proteomes" id="UP001320706">
    <property type="component" value="Unassembled WGS sequence"/>
</dbReference>
<organism evidence="1 2">
    <name type="scientific">Zalaria obscura</name>
    <dbReference type="NCBI Taxonomy" id="2024903"/>
    <lineage>
        <taxon>Eukaryota</taxon>
        <taxon>Fungi</taxon>
        <taxon>Dikarya</taxon>
        <taxon>Ascomycota</taxon>
        <taxon>Pezizomycotina</taxon>
        <taxon>Dothideomycetes</taxon>
        <taxon>Dothideomycetidae</taxon>
        <taxon>Dothideales</taxon>
        <taxon>Zalariaceae</taxon>
        <taxon>Zalaria</taxon>
    </lineage>
</organism>
<dbReference type="EMBL" id="JAMKPW020000011">
    <property type="protein sequence ID" value="KAK8213401.1"/>
    <property type="molecule type" value="Genomic_DNA"/>
</dbReference>
<evidence type="ECO:0000313" key="1">
    <source>
        <dbReference type="EMBL" id="KAK8213401.1"/>
    </source>
</evidence>
<protein>
    <submittedName>
        <fullName evidence="1">Uncharacterized protein</fullName>
    </submittedName>
</protein>
<accession>A0ACC3SIP2</accession>